<evidence type="ECO:0000313" key="2">
    <source>
        <dbReference type="Proteomes" id="UP000188268"/>
    </source>
</evidence>
<dbReference type="Proteomes" id="UP000188268">
    <property type="component" value="Unassembled WGS sequence"/>
</dbReference>
<name>A0A1R3I7F7_COCAP</name>
<evidence type="ECO:0000313" key="1">
    <source>
        <dbReference type="EMBL" id="OMO78494.1"/>
    </source>
</evidence>
<comment type="caution">
    <text evidence="1">The sequence shown here is derived from an EMBL/GenBank/DDBJ whole genome shotgun (WGS) entry which is preliminary data.</text>
</comment>
<gene>
    <name evidence="1" type="ORF">CCACVL1_14345</name>
</gene>
<keyword evidence="2" id="KW-1185">Reference proteome</keyword>
<feature type="non-terminal residue" evidence="1">
    <location>
        <position position="1"/>
    </location>
</feature>
<sequence>QPCLKYAPSSSVDLELSKYKSQQDLCLSPALNHRSLSSDLSRPYPLLFQAATSSTHRRRTANLSTPKPTKKVAFNFESCGIDNIVIRILILHANVTETMPLELRLKFGIGFRRVHITE</sequence>
<feature type="non-terminal residue" evidence="1">
    <location>
        <position position="118"/>
    </location>
</feature>
<reference evidence="1 2" key="1">
    <citation type="submission" date="2013-09" db="EMBL/GenBank/DDBJ databases">
        <title>Corchorus capsularis genome sequencing.</title>
        <authorList>
            <person name="Alam M."/>
            <person name="Haque M.S."/>
            <person name="Islam M.S."/>
            <person name="Emdad E.M."/>
            <person name="Islam M.M."/>
            <person name="Ahmed B."/>
            <person name="Halim A."/>
            <person name="Hossen Q.M.M."/>
            <person name="Hossain M.Z."/>
            <person name="Ahmed R."/>
            <person name="Khan M.M."/>
            <person name="Islam R."/>
            <person name="Rashid M.M."/>
            <person name="Khan S.A."/>
            <person name="Rahman M.S."/>
            <person name="Alam M."/>
        </authorList>
    </citation>
    <scope>NUCLEOTIDE SEQUENCE [LARGE SCALE GENOMIC DNA]</scope>
    <source>
        <strain evidence="2">cv. CVL-1</strain>
        <tissue evidence="1">Whole seedling</tissue>
    </source>
</reference>
<organism evidence="1 2">
    <name type="scientific">Corchorus capsularis</name>
    <name type="common">Jute</name>
    <dbReference type="NCBI Taxonomy" id="210143"/>
    <lineage>
        <taxon>Eukaryota</taxon>
        <taxon>Viridiplantae</taxon>
        <taxon>Streptophyta</taxon>
        <taxon>Embryophyta</taxon>
        <taxon>Tracheophyta</taxon>
        <taxon>Spermatophyta</taxon>
        <taxon>Magnoliopsida</taxon>
        <taxon>eudicotyledons</taxon>
        <taxon>Gunneridae</taxon>
        <taxon>Pentapetalae</taxon>
        <taxon>rosids</taxon>
        <taxon>malvids</taxon>
        <taxon>Malvales</taxon>
        <taxon>Malvaceae</taxon>
        <taxon>Grewioideae</taxon>
        <taxon>Apeibeae</taxon>
        <taxon>Corchorus</taxon>
    </lineage>
</organism>
<dbReference type="EMBL" id="AWWV01010555">
    <property type="protein sequence ID" value="OMO78494.1"/>
    <property type="molecule type" value="Genomic_DNA"/>
</dbReference>
<accession>A0A1R3I7F7</accession>
<dbReference type="AlphaFoldDB" id="A0A1R3I7F7"/>
<proteinExistence type="predicted"/>
<protein>
    <submittedName>
        <fullName evidence="1">Uncharacterized protein</fullName>
    </submittedName>
</protein>
<dbReference type="Gramene" id="OMO78494">
    <property type="protein sequence ID" value="OMO78494"/>
    <property type="gene ID" value="CCACVL1_14345"/>
</dbReference>